<gene>
    <name evidence="2" type="ORF">M422DRAFT_261573</name>
</gene>
<evidence type="ECO:0000313" key="3">
    <source>
        <dbReference type="Proteomes" id="UP000054279"/>
    </source>
</evidence>
<dbReference type="EMBL" id="KN837182">
    <property type="protein sequence ID" value="KIJ36026.1"/>
    <property type="molecule type" value="Genomic_DNA"/>
</dbReference>
<evidence type="ECO:0000256" key="1">
    <source>
        <dbReference type="SAM" id="Phobius"/>
    </source>
</evidence>
<dbReference type="Proteomes" id="UP000054279">
    <property type="component" value="Unassembled WGS sequence"/>
</dbReference>
<reference evidence="2 3" key="1">
    <citation type="submission" date="2014-06" db="EMBL/GenBank/DDBJ databases">
        <title>Evolutionary Origins and Diversification of the Mycorrhizal Mutualists.</title>
        <authorList>
            <consortium name="DOE Joint Genome Institute"/>
            <consortium name="Mycorrhizal Genomics Consortium"/>
            <person name="Kohler A."/>
            <person name="Kuo A."/>
            <person name="Nagy L.G."/>
            <person name="Floudas D."/>
            <person name="Copeland A."/>
            <person name="Barry K.W."/>
            <person name="Cichocki N."/>
            <person name="Veneault-Fourrey C."/>
            <person name="LaButti K."/>
            <person name="Lindquist E.A."/>
            <person name="Lipzen A."/>
            <person name="Lundell T."/>
            <person name="Morin E."/>
            <person name="Murat C."/>
            <person name="Riley R."/>
            <person name="Ohm R."/>
            <person name="Sun H."/>
            <person name="Tunlid A."/>
            <person name="Henrissat B."/>
            <person name="Grigoriev I.V."/>
            <person name="Hibbett D.S."/>
            <person name="Martin F."/>
        </authorList>
    </citation>
    <scope>NUCLEOTIDE SEQUENCE [LARGE SCALE GENOMIC DNA]</scope>
    <source>
        <strain evidence="2 3">SS14</strain>
    </source>
</reference>
<keyword evidence="1" id="KW-0472">Membrane</keyword>
<dbReference type="HOGENOM" id="CLU_3107934_0_0_1"/>
<feature type="transmembrane region" description="Helical" evidence="1">
    <location>
        <begin position="21"/>
        <end position="38"/>
    </location>
</feature>
<keyword evidence="1" id="KW-0812">Transmembrane</keyword>
<proteinExistence type="predicted"/>
<evidence type="ECO:0000313" key="2">
    <source>
        <dbReference type="EMBL" id="KIJ36026.1"/>
    </source>
</evidence>
<keyword evidence="1" id="KW-1133">Transmembrane helix</keyword>
<keyword evidence="3" id="KW-1185">Reference proteome</keyword>
<sequence>MAPLASPAKKRLTAKQKQRRILAVIGGIAAAAAGRGWLDELLEGNDNRIKD</sequence>
<name>A0A0C9VF33_SPHS4</name>
<dbReference type="AlphaFoldDB" id="A0A0C9VF33"/>
<organism evidence="2 3">
    <name type="scientific">Sphaerobolus stellatus (strain SS14)</name>
    <dbReference type="NCBI Taxonomy" id="990650"/>
    <lineage>
        <taxon>Eukaryota</taxon>
        <taxon>Fungi</taxon>
        <taxon>Dikarya</taxon>
        <taxon>Basidiomycota</taxon>
        <taxon>Agaricomycotina</taxon>
        <taxon>Agaricomycetes</taxon>
        <taxon>Phallomycetidae</taxon>
        <taxon>Geastrales</taxon>
        <taxon>Sphaerobolaceae</taxon>
        <taxon>Sphaerobolus</taxon>
    </lineage>
</organism>
<protein>
    <submittedName>
        <fullName evidence="2">Uncharacterized protein</fullName>
    </submittedName>
</protein>
<accession>A0A0C9VF33</accession>